<dbReference type="EMBL" id="BAABGP010000008">
    <property type="protein sequence ID" value="GAA4482574.1"/>
    <property type="molecule type" value="Genomic_DNA"/>
</dbReference>
<dbReference type="RefSeq" id="WP_345185413.1">
    <property type="nucleotide sequence ID" value="NZ_BAABGP010000008.1"/>
</dbReference>
<proteinExistence type="predicted"/>
<evidence type="ECO:0000313" key="3">
    <source>
        <dbReference type="Proteomes" id="UP001500731"/>
    </source>
</evidence>
<dbReference type="SUPFAM" id="SSF52540">
    <property type="entry name" value="P-loop containing nucleoside triphosphate hydrolases"/>
    <property type="match status" value="1"/>
</dbReference>
<evidence type="ECO:0000256" key="1">
    <source>
        <dbReference type="SAM" id="MobiDB-lite"/>
    </source>
</evidence>
<protein>
    <recommendedName>
        <fullName evidence="4">AAA family ATPase</fullName>
    </recommendedName>
</protein>
<sequence>MNALVVAAAEYVDVRAILDGTLTAPETACGGVRTDGVRLCYLGAVNVLLGAPEAGKTLVAGGMVADELFSGGAVLWMDLDHNGAPAILDRLRRFGVPKSTLVDPNRFRMATPEDADAIAAVVQDAADWRPTFAVLDSIGELLPMYGANSNDADDYTRVHRVVLTALARTGAGVLAIDHEAKGVESRNYGATGSAAKKRAVDGALLRVTSLEPFTKEGGGRAQLSIVKDRHGALRGLTSGREPVVASFVVSPMPGGNAYRFETPIQTARPTSDVEILAALVPPPSSKRDVQDRLHWGGTRAGAALRLLRERDGGPGGPHGPGPVPAHGSESGPAGPPPYKGDQDHDQDPTSNEVAS</sequence>
<evidence type="ECO:0000313" key="2">
    <source>
        <dbReference type="EMBL" id="GAA4482574.1"/>
    </source>
</evidence>
<dbReference type="Proteomes" id="UP001500731">
    <property type="component" value="Unassembled WGS sequence"/>
</dbReference>
<gene>
    <name evidence="2" type="ORF">GCM10023171_12770</name>
</gene>
<keyword evidence="3" id="KW-1185">Reference proteome</keyword>
<comment type="caution">
    <text evidence="2">The sequence shown here is derived from an EMBL/GenBank/DDBJ whole genome shotgun (WGS) entry which is preliminary data.</text>
</comment>
<dbReference type="InterPro" id="IPR027417">
    <property type="entry name" value="P-loop_NTPase"/>
</dbReference>
<evidence type="ECO:0008006" key="4">
    <source>
        <dbReference type="Google" id="ProtNLM"/>
    </source>
</evidence>
<name>A0ABP8P6A9_9MICO</name>
<organism evidence="2 3">
    <name type="scientific">Microbacterium panaciterrae</name>
    <dbReference type="NCBI Taxonomy" id="985759"/>
    <lineage>
        <taxon>Bacteria</taxon>
        <taxon>Bacillati</taxon>
        <taxon>Actinomycetota</taxon>
        <taxon>Actinomycetes</taxon>
        <taxon>Micrococcales</taxon>
        <taxon>Microbacteriaceae</taxon>
        <taxon>Microbacterium</taxon>
    </lineage>
</organism>
<accession>A0ABP8P6A9</accession>
<reference evidence="3" key="1">
    <citation type="journal article" date="2019" name="Int. J. Syst. Evol. Microbiol.">
        <title>The Global Catalogue of Microorganisms (GCM) 10K type strain sequencing project: providing services to taxonomists for standard genome sequencing and annotation.</title>
        <authorList>
            <consortium name="The Broad Institute Genomics Platform"/>
            <consortium name="The Broad Institute Genome Sequencing Center for Infectious Disease"/>
            <person name="Wu L."/>
            <person name="Ma J."/>
        </authorList>
    </citation>
    <scope>NUCLEOTIDE SEQUENCE [LARGE SCALE GENOMIC DNA]</scope>
    <source>
        <strain evidence="3">JCM 17839</strain>
    </source>
</reference>
<feature type="region of interest" description="Disordered" evidence="1">
    <location>
        <begin position="308"/>
        <end position="355"/>
    </location>
</feature>
<dbReference type="Gene3D" id="3.40.50.300">
    <property type="entry name" value="P-loop containing nucleotide triphosphate hydrolases"/>
    <property type="match status" value="1"/>
</dbReference>